<feature type="transmembrane region" description="Helical" evidence="7">
    <location>
        <begin position="287"/>
        <end position="308"/>
    </location>
</feature>
<dbReference type="PANTHER" id="PTHR30250:SF10">
    <property type="entry name" value="LIPOPOLYSACCHARIDE BIOSYNTHESIS PROTEIN WZXC"/>
    <property type="match status" value="1"/>
</dbReference>
<evidence type="ECO:0000313" key="9">
    <source>
        <dbReference type="Proteomes" id="UP000272503"/>
    </source>
</evidence>
<dbReference type="CDD" id="cd13127">
    <property type="entry name" value="MATE_tuaB_like"/>
    <property type="match status" value="1"/>
</dbReference>
<dbReference type="AlphaFoldDB" id="A0A3L7AAU9"/>
<accession>A0A3L7AAU9</accession>
<keyword evidence="3" id="KW-1003">Cell membrane</keyword>
<feature type="transmembrane region" description="Helical" evidence="7">
    <location>
        <begin position="85"/>
        <end position="106"/>
    </location>
</feature>
<organism evidence="8 9">
    <name type="scientific">Mycetocola tolaasinivorans</name>
    <dbReference type="NCBI Taxonomy" id="76635"/>
    <lineage>
        <taxon>Bacteria</taxon>
        <taxon>Bacillati</taxon>
        <taxon>Actinomycetota</taxon>
        <taxon>Actinomycetes</taxon>
        <taxon>Micrococcales</taxon>
        <taxon>Microbacteriaceae</taxon>
        <taxon>Mycetocola</taxon>
    </lineage>
</organism>
<dbReference type="Proteomes" id="UP000272503">
    <property type="component" value="Unassembled WGS sequence"/>
</dbReference>
<evidence type="ECO:0000256" key="6">
    <source>
        <dbReference type="ARBA" id="ARBA00023136"/>
    </source>
</evidence>
<feature type="transmembrane region" description="Helical" evidence="7">
    <location>
        <begin position="181"/>
        <end position="199"/>
    </location>
</feature>
<dbReference type="EMBL" id="RCUX01000002">
    <property type="protein sequence ID" value="RLP77433.1"/>
    <property type="molecule type" value="Genomic_DNA"/>
</dbReference>
<feature type="transmembrane region" description="Helical" evidence="7">
    <location>
        <begin position="118"/>
        <end position="137"/>
    </location>
</feature>
<comment type="subcellular location">
    <subcellularLocation>
        <location evidence="1">Cell membrane</location>
        <topology evidence="1">Multi-pass membrane protein</topology>
    </subcellularLocation>
</comment>
<feature type="transmembrane region" description="Helical" evidence="7">
    <location>
        <begin position="20"/>
        <end position="39"/>
    </location>
</feature>
<keyword evidence="6 7" id="KW-0472">Membrane</keyword>
<dbReference type="Pfam" id="PF13440">
    <property type="entry name" value="Polysacc_synt_3"/>
    <property type="match status" value="1"/>
</dbReference>
<feature type="transmembrane region" description="Helical" evidence="7">
    <location>
        <begin position="415"/>
        <end position="435"/>
    </location>
</feature>
<feature type="transmembrane region" description="Helical" evidence="7">
    <location>
        <begin position="360"/>
        <end position="379"/>
    </location>
</feature>
<evidence type="ECO:0000256" key="5">
    <source>
        <dbReference type="ARBA" id="ARBA00022989"/>
    </source>
</evidence>
<comment type="caution">
    <text evidence="8">The sequence shown here is derived from an EMBL/GenBank/DDBJ whole genome shotgun (WGS) entry which is preliminary data.</text>
</comment>
<evidence type="ECO:0000256" key="7">
    <source>
        <dbReference type="SAM" id="Phobius"/>
    </source>
</evidence>
<dbReference type="GO" id="GO:0005886">
    <property type="term" value="C:plasma membrane"/>
    <property type="evidence" value="ECO:0007669"/>
    <property type="project" value="UniProtKB-SubCell"/>
</dbReference>
<proteinExistence type="inferred from homology"/>
<evidence type="ECO:0000313" key="8">
    <source>
        <dbReference type="EMBL" id="RLP77433.1"/>
    </source>
</evidence>
<keyword evidence="5 7" id="KW-1133">Transmembrane helix</keyword>
<sequence>MPKEKTLGYTALRGASVTMLGQIARVIVQFAGIIIMARLLPPSDFGLLAMVAVILGFGEVFRDLGLSGATIQAKIISDAQRDKLFWINTMMGAVLTLVMFGASWLIADLYHEPQLVPITQVLSLSFLLNGLATQFSANLARAFKFTQLAIVAVASISLGLIAGIGFAIAGAGVWALVAQQMTQTIVYLILSVAFSGWLPRGWKRDASVRSLVSFGGYLFATQLLNFASRSVDSLLVGRRYGAEQLGIYDRAFQLLMLPLEQLNTPATRVALPILSRLKDDREKFGRFLVQGQFLLVTTVSTVLIYVATFADVLVPFALGPQWGKVVPLFQILAVAGVFQAAHFATYWVFFSQGKSKQNMYFALVTRPLVIIGIVIGLIWGIQGVAVAYVVSSCVLWLMGLVWISRITFAPVRAMLGNGLMVVATMAVTGGASWYFREIVGNGGVWNFILSSVVFFAILATALLANPISRRRLFQVREILAERKAPNS</sequence>
<dbReference type="InterPro" id="IPR050833">
    <property type="entry name" value="Poly_Biosynth_Transport"/>
</dbReference>
<feature type="transmembrane region" description="Helical" evidence="7">
    <location>
        <begin position="328"/>
        <end position="348"/>
    </location>
</feature>
<keyword evidence="9" id="KW-1185">Reference proteome</keyword>
<evidence type="ECO:0000256" key="3">
    <source>
        <dbReference type="ARBA" id="ARBA00022475"/>
    </source>
</evidence>
<feature type="transmembrane region" description="Helical" evidence="7">
    <location>
        <begin position="149"/>
        <end position="175"/>
    </location>
</feature>
<dbReference type="RefSeq" id="WP_121647416.1">
    <property type="nucleotide sequence ID" value="NZ_RCUX01000002.1"/>
</dbReference>
<feature type="transmembrane region" description="Helical" evidence="7">
    <location>
        <begin position="45"/>
        <end position="64"/>
    </location>
</feature>
<feature type="transmembrane region" description="Helical" evidence="7">
    <location>
        <begin position="385"/>
        <end position="403"/>
    </location>
</feature>
<feature type="transmembrane region" description="Helical" evidence="7">
    <location>
        <begin position="447"/>
        <end position="467"/>
    </location>
</feature>
<protein>
    <submittedName>
        <fullName evidence="8">Lipopolysaccharide biosynthesis protein</fullName>
    </submittedName>
</protein>
<dbReference type="PANTHER" id="PTHR30250">
    <property type="entry name" value="PST FAMILY PREDICTED COLANIC ACID TRANSPORTER"/>
    <property type="match status" value="1"/>
</dbReference>
<name>A0A3L7AAU9_9MICO</name>
<evidence type="ECO:0000256" key="2">
    <source>
        <dbReference type="ARBA" id="ARBA00007430"/>
    </source>
</evidence>
<evidence type="ECO:0000256" key="4">
    <source>
        <dbReference type="ARBA" id="ARBA00022692"/>
    </source>
</evidence>
<evidence type="ECO:0000256" key="1">
    <source>
        <dbReference type="ARBA" id="ARBA00004651"/>
    </source>
</evidence>
<dbReference type="OrthoDB" id="9770347at2"/>
<gene>
    <name evidence="8" type="ORF">D9V32_03015</name>
</gene>
<comment type="similarity">
    <text evidence="2">Belongs to the polysaccharide synthase family.</text>
</comment>
<keyword evidence="4 7" id="KW-0812">Transmembrane</keyword>
<reference evidence="8 9" key="1">
    <citation type="submission" date="2018-10" db="EMBL/GenBank/DDBJ databases">
        <authorList>
            <person name="Li J."/>
        </authorList>
    </citation>
    <scope>NUCLEOTIDE SEQUENCE [LARGE SCALE GENOMIC DNA]</scope>
    <source>
        <strain evidence="8 9">IF 016277</strain>
    </source>
</reference>